<comment type="subunit">
    <text evidence="3">Homodimer.</text>
</comment>
<evidence type="ECO:0000256" key="1">
    <source>
        <dbReference type="ARBA" id="ARBA00005168"/>
    </source>
</evidence>
<evidence type="ECO:0000313" key="8">
    <source>
        <dbReference type="EMBL" id="KRO40292.1"/>
    </source>
</evidence>
<keyword evidence="6" id="KW-0350">Heme biosynthesis</keyword>
<evidence type="ECO:0000256" key="5">
    <source>
        <dbReference type="ARBA" id="ARBA00023002"/>
    </source>
</evidence>
<dbReference type="NCBIfam" id="NF003727">
    <property type="entry name" value="PRK05330.1"/>
    <property type="match status" value="1"/>
</dbReference>
<protein>
    <recommendedName>
        <fullName evidence="4">coproporphyrinogen oxidase</fullName>
        <ecNumber evidence="4">1.3.3.3</ecNumber>
    </recommendedName>
</protein>
<evidence type="ECO:0000256" key="3">
    <source>
        <dbReference type="ARBA" id="ARBA00011738"/>
    </source>
</evidence>
<dbReference type="Proteomes" id="UP000050874">
    <property type="component" value="Unassembled WGS sequence"/>
</dbReference>
<dbReference type="PIRSF" id="PIRSF000166">
    <property type="entry name" value="Coproporphyri_ox"/>
    <property type="match status" value="1"/>
</dbReference>
<dbReference type="InterPro" id="IPR001260">
    <property type="entry name" value="Coprogen_oxidase_aer"/>
</dbReference>
<dbReference type="GO" id="GO:0004109">
    <property type="term" value="F:coproporphyrinogen oxidase activity"/>
    <property type="evidence" value="ECO:0007669"/>
    <property type="project" value="UniProtKB-EC"/>
</dbReference>
<proteinExistence type="inferred from homology"/>
<dbReference type="PRINTS" id="PR00073">
    <property type="entry name" value="COPRGNOXDASE"/>
</dbReference>
<keyword evidence="5" id="KW-0560">Oxidoreductase</keyword>
<organism evidence="8 9">
    <name type="scientific">SAR86 cluster bacterium BACL1 MAG-120920-bin57</name>
    <dbReference type="NCBI Taxonomy" id="1655571"/>
    <lineage>
        <taxon>Bacteria</taxon>
        <taxon>Pseudomonadati</taxon>
        <taxon>Pseudomonadota</taxon>
        <taxon>Gammaproteobacteria</taxon>
        <taxon>SAR86 cluster</taxon>
    </lineage>
</organism>
<evidence type="ECO:0000256" key="6">
    <source>
        <dbReference type="ARBA" id="ARBA00023133"/>
    </source>
</evidence>
<dbReference type="EC" id="1.3.3.3" evidence="4"/>
<gene>
    <name evidence="8" type="ORF">ABR63_03680</name>
</gene>
<dbReference type="SUPFAM" id="SSF102886">
    <property type="entry name" value="Coproporphyrinogen III oxidase"/>
    <property type="match status" value="1"/>
</dbReference>
<reference evidence="9" key="1">
    <citation type="submission" date="2015-10" db="EMBL/GenBank/DDBJ databases">
        <title>Metagenome-Assembled Genomes uncover a global brackish microbiome.</title>
        <authorList>
            <person name="Hugerth L.W."/>
            <person name="Larsson J."/>
            <person name="Alneberg J."/>
            <person name="Lindh M.V."/>
            <person name="Legrand C."/>
            <person name="Pinhassi J."/>
            <person name="Andersson A."/>
        </authorList>
    </citation>
    <scope>NUCLEOTIDE SEQUENCE [LARGE SCALE GENOMIC DNA]</scope>
</reference>
<dbReference type="PANTHER" id="PTHR10755">
    <property type="entry name" value="COPROPORPHYRINOGEN III OXIDASE, MITOCHONDRIAL"/>
    <property type="match status" value="1"/>
</dbReference>
<dbReference type="Pfam" id="PF01218">
    <property type="entry name" value="Coprogen_oxidas"/>
    <property type="match status" value="1"/>
</dbReference>
<sequence>MNRLNPDNLNAIEFCFEGIQKNILGKLKVVNNSQCNLVVDKWKREQGGGGKSISLEGKIIEKAAVNFSSISGKKLPSSSIASSSEINTSSGFHAVGVSVISHPHNPFCPTSHMNVRIFLEVGKNKVIKNWWIGGGFDLTPYHPSTIDASTWHNAAKDICDKFSKTFHKKFASQCDNYFYLPHRKEKRGIGGIFFDQLQHKSIEHSLDLLEEISKTYIDTYQAIINNHKKDKFSQDDRDFQLYRRGRYVEFNLLFDRGTKFGIESNGRVESILASLPPSVNWPFKLSPSIKAQEKKLLRFLNNNWDQHI</sequence>
<dbReference type="InterPro" id="IPR036406">
    <property type="entry name" value="Coprogen_oxidase_aer_sf"/>
</dbReference>
<dbReference type="PANTHER" id="PTHR10755:SF0">
    <property type="entry name" value="OXYGEN-DEPENDENT COPROPORPHYRINOGEN-III OXIDASE, MITOCHONDRIAL"/>
    <property type="match status" value="1"/>
</dbReference>
<comment type="similarity">
    <text evidence="2">Belongs to the aerobic coproporphyrinogen-III oxidase family.</text>
</comment>
<keyword evidence="7" id="KW-0627">Porphyrin biosynthesis</keyword>
<dbReference type="GO" id="GO:0005737">
    <property type="term" value="C:cytoplasm"/>
    <property type="evidence" value="ECO:0007669"/>
    <property type="project" value="TreeGrafter"/>
</dbReference>
<evidence type="ECO:0000313" key="9">
    <source>
        <dbReference type="Proteomes" id="UP000050874"/>
    </source>
</evidence>
<evidence type="ECO:0000256" key="7">
    <source>
        <dbReference type="ARBA" id="ARBA00023244"/>
    </source>
</evidence>
<comment type="caution">
    <text evidence="8">The sequence shown here is derived from an EMBL/GenBank/DDBJ whole genome shotgun (WGS) entry which is preliminary data.</text>
</comment>
<comment type="pathway">
    <text evidence="1">Porphyrin-containing compound metabolism; protoporphyrin-IX biosynthesis; protoporphyrinogen-IX from coproporphyrinogen-III (O2 route): step 1/1.</text>
</comment>
<evidence type="ECO:0000256" key="2">
    <source>
        <dbReference type="ARBA" id="ARBA00010644"/>
    </source>
</evidence>
<evidence type="ECO:0000256" key="4">
    <source>
        <dbReference type="ARBA" id="ARBA00012869"/>
    </source>
</evidence>
<dbReference type="Gene3D" id="3.40.1500.10">
    <property type="entry name" value="Coproporphyrinogen III oxidase, aerobic"/>
    <property type="match status" value="1"/>
</dbReference>
<accession>A0A0R2PQN6</accession>
<dbReference type="GO" id="GO:0006782">
    <property type="term" value="P:protoporphyrinogen IX biosynthetic process"/>
    <property type="evidence" value="ECO:0007669"/>
    <property type="project" value="TreeGrafter"/>
</dbReference>
<name>A0A0R2PQN6_9GAMM</name>
<dbReference type="EMBL" id="LIAV01000142">
    <property type="protein sequence ID" value="KRO40292.1"/>
    <property type="molecule type" value="Genomic_DNA"/>
</dbReference>
<dbReference type="AlphaFoldDB" id="A0A0R2PQN6"/>